<evidence type="ECO:0000313" key="2">
    <source>
        <dbReference type="EMBL" id="CCF00874.1"/>
    </source>
</evidence>
<dbReference type="EMBL" id="HE616899">
    <property type="protein sequence ID" value="CCF00874.1"/>
    <property type="molecule type" value="Genomic_DNA"/>
</dbReference>
<evidence type="ECO:0000256" key="1">
    <source>
        <dbReference type="SAM" id="MobiDB-lite"/>
    </source>
</evidence>
<dbReference type="HOGENOM" id="CLU_3405069_0_0_5"/>
<dbReference type="KEGG" id="sfh:SFHH103_06415"/>
<organism evidence="2 3">
    <name type="scientific">Sinorhizobium fredii (strain HH103)</name>
    <dbReference type="NCBI Taxonomy" id="1117943"/>
    <lineage>
        <taxon>Bacteria</taxon>
        <taxon>Pseudomonadati</taxon>
        <taxon>Pseudomonadota</taxon>
        <taxon>Alphaproteobacteria</taxon>
        <taxon>Hyphomicrobiales</taxon>
        <taxon>Rhizobiaceae</taxon>
        <taxon>Sinorhizobium/Ensifer group</taxon>
        <taxon>Sinorhizobium</taxon>
    </lineage>
</organism>
<evidence type="ECO:0000313" key="3">
    <source>
        <dbReference type="Proteomes" id="UP000007735"/>
    </source>
</evidence>
<proteinExistence type="predicted"/>
<accession>G9AIJ2</accession>
<dbReference type="AlphaFoldDB" id="G9AIJ2"/>
<name>G9AIJ2_SINF1</name>
<dbReference type="Proteomes" id="UP000007735">
    <property type="component" value="Plasmid pSfHH103e"/>
</dbReference>
<sequence length="30" mass="3425">MPVQLGILGPIREKRDERRESDFVPKSEAA</sequence>
<feature type="compositionally biased region" description="Basic and acidic residues" evidence="1">
    <location>
        <begin position="11"/>
        <end position="30"/>
    </location>
</feature>
<feature type="region of interest" description="Disordered" evidence="1">
    <location>
        <begin position="1"/>
        <end position="30"/>
    </location>
</feature>
<keyword evidence="2" id="KW-0614">Plasmid</keyword>
<gene>
    <name evidence="2" type="ordered locus">SFHH103_06415</name>
</gene>
<reference evidence="2 3" key="1">
    <citation type="journal article" date="2012" name="J. Bacteriol.">
        <title>Genome sequence of the soybean symbiont Sinorhizobium fredii HH103.</title>
        <authorList>
            <person name="Weidner S."/>
            <person name="Becker A."/>
            <person name="Bonilla I."/>
            <person name="Jaenicke S."/>
            <person name="Lloret J."/>
            <person name="Margaret I."/>
            <person name="Puhler A."/>
            <person name="Ruiz-Sainz J.E."/>
            <person name="Schneiker-Bekel S."/>
            <person name="Szczepanowski R."/>
            <person name="Vinardell J.M."/>
            <person name="Zehner S."/>
            <person name="Gottfert M."/>
        </authorList>
    </citation>
    <scope>NUCLEOTIDE SEQUENCE [LARGE SCALE GENOMIC DNA]</scope>
    <source>
        <strain evidence="2 3">HH103</strain>
        <plasmid evidence="3">pSfHH103e</plasmid>
    </source>
</reference>
<geneLocation type="plasmid" evidence="2 3">
    <name>pSfHH103e</name>
</geneLocation>
<protein>
    <submittedName>
        <fullName evidence="2">Uncharacterized protein</fullName>
    </submittedName>
</protein>